<evidence type="ECO:0000313" key="3">
    <source>
        <dbReference type="Proteomes" id="UP001341840"/>
    </source>
</evidence>
<dbReference type="EMBL" id="JASCZI010181781">
    <property type="protein sequence ID" value="MED6185812.1"/>
    <property type="molecule type" value="Genomic_DNA"/>
</dbReference>
<name>A0ABU6WIY1_9FABA</name>
<organism evidence="2 3">
    <name type="scientific">Stylosanthes scabra</name>
    <dbReference type="NCBI Taxonomy" id="79078"/>
    <lineage>
        <taxon>Eukaryota</taxon>
        <taxon>Viridiplantae</taxon>
        <taxon>Streptophyta</taxon>
        <taxon>Embryophyta</taxon>
        <taxon>Tracheophyta</taxon>
        <taxon>Spermatophyta</taxon>
        <taxon>Magnoliopsida</taxon>
        <taxon>eudicotyledons</taxon>
        <taxon>Gunneridae</taxon>
        <taxon>Pentapetalae</taxon>
        <taxon>rosids</taxon>
        <taxon>fabids</taxon>
        <taxon>Fabales</taxon>
        <taxon>Fabaceae</taxon>
        <taxon>Papilionoideae</taxon>
        <taxon>50 kb inversion clade</taxon>
        <taxon>dalbergioids sensu lato</taxon>
        <taxon>Dalbergieae</taxon>
        <taxon>Pterocarpus clade</taxon>
        <taxon>Stylosanthes</taxon>
    </lineage>
</organism>
<dbReference type="Proteomes" id="UP001341840">
    <property type="component" value="Unassembled WGS sequence"/>
</dbReference>
<protein>
    <submittedName>
        <fullName evidence="2">Uncharacterized protein</fullName>
    </submittedName>
</protein>
<accession>A0ABU6WIY1</accession>
<sequence length="261" mass="28533">MVLSLTRAEIIVKAPHAHLSKRVLLGRGIHTFIRSISFPSPTDVGLTFHPPKGAQRLRWHTGPGSSSDTIFNSPNLPIARYCLLCGFHAPPHGFAFDKSRNDSQSSSCSLIKTRLTRERSPKPFSILCVTNGDSGSFGVGVDTQSSGGVGTNTRRLMVNLKIPHNDSIGGSNPGIDVPAEGILEEEIESHERSIAGDPMTNPYRVNPTLSDDEEVEDEVMPEDEEAVDDEDMHEEVPEETNFFIHGQPSLTQLAISSWSLH</sequence>
<feature type="region of interest" description="Disordered" evidence="1">
    <location>
        <begin position="194"/>
        <end position="236"/>
    </location>
</feature>
<reference evidence="2 3" key="1">
    <citation type="journal article" date="2023" name="Plants (Basel)">
        <title>Bridging the Gap: Combining Genomics and Transcriptomics Approaches to Understand Stylosanthes scabra, an Orphan Legume from the Brazilian Caatinga.</title>
        <authorList>
            <person name="Ferreira-Neto J.R.C."/>
            <person name="da Silva M.D."/>
            <person name="Binneck E."/>
            <person name="de Melo N.F."/>
            <person name="da Silva R.H."/>
            <person name="de Melo A.L.T.M."/>
            <person name="Pandolfi V."/>
            <person name="Bustamante F.O."/>
            <person name="Brasileiro-Vidal A.C."/>
            <person name="Benko-Iseppon A.M."/>
        </authorList>
    </citation>
    <scope>NUCLEOTIDE SEQUENCE [LARGE SCALE GENOMIC DNA]</scope>
    <source>
        <tissue evidence="2">Leaves</tissue>
    </source>
</reference>
<comment type="caution">
    <text evidence="2">The sequence shown here is derived from an EMBL/GenBank/DDBJ whole genome shotgun (WGS) entry which is preliminary data.</text>
</comment>
<proteinExistence type="predicted"/>
<feature type="compositionally biased region" description="Acidic residues" evidence="1">
    <location>
        <begin position="210"/>
        <end position="236"/>
    </location>
</feature>
<evidence type="ECO:0000256" key="1">
    <source>
        <dbReference type="SAM" id="MobiDB-lite"/>
    </source>
</evidence>
<keyword evidence="3" id="KW-1185">Reference proteome</keyword>
<gene>
    <name evidence="2" type="ORF">PIB30_060622</name>
</gene>
<evidence type="ECO:0000313" key="2">
    <source>
        <dbReference type="EMBL" id="MED6185812.1"/>
    </source>
</evidence>